<evidence type="ECO:0000256" key="4">
    <source>
        <dbReference type="ARBA" id="ARBA00022816"/>
    </source>
</evidence>
<keyword evidence="5 9" id="KW-0653">Protein transport</keyword>
<feature type="non-terminal residue" evidence="11">
    <location>
        <position position="1"/>
    </location>
</feature>
<keyword evidence="8 9" id="KW-0539">Nucleus</keyword>
<feature type="compositionally biased region" description="Polar residues" evidence="10">
    <location>
        <begin position="24"/>
        <end position="35"/>
    </location>
</feature>
<evidence type="ECO:0000256" key="2">
    <source>
        <dbReference type="ARBA" id="ARBA00005573"/>
    </source>
</evidence>
<evidence type="ECO:0000256" key="8">
    <source>
        <dbReference type="ARBA" id="ARBA00023242"/>
    </source>
</evidence>
<evidence type="ECO:0000256" key="7">
    <source>
        <dbReference type="ARBA" id="ARBA00023132"/>
    </source>
</evidence>
<dbReference type="GO" id="GO:0045893">
    <property type="term" value="P:positive regulation of DNA-templated transcription"/>
    <property type="evidence" value="ECO:0007669"/>
    <property type="project" value="TreeGrafter"/>
</dbReference>
<comment type="subunit">
    <text evidence="9">Component of the nuclear pore complex (NPC).</text>
</comment>
<dbReference type="InterPro" id="IPR011502">
    <property type="entry name" value="Nucleoporin_Nup85"/>
</dbReference>
<keyword evidence="3 9" id="KW-0813">Transport</keyword>
<dbReference type="GO" id="GO:0031965">
    <property type="term" value="C:nuclear membrane"/>
    <property type="evidence" value="ECO:0007669"/>
    <property type="project" value="UniProtKB-UniRule"/>
</dbReference>
<dbReference type="GO" id="GO:0006406">
    <property type="term" value="P:mRNA export from nucleus"/>
    <property type="evidence" value="ECO:0007669"/>
    <property type="project" value="TreeGrafter"/>
</dbReference>
<gene>
    <name evidence="11" type="ORF">B7463_g6952</name>
</gene>
<comment type="similarity">
    <text evidence="2 9">Belongs to the nucleoporin Nup85 family.</text>
</comment>
<proteinExistence type="inferred from homology"/>
<evidence type="ECO:0000313" key="11">
    <source>
        <dbReference type="EMBL" id="RFU29359.1"/>
    </source>
</evidence>
<dbReference type="PANTHER" id="PTHR13373:SF21">
    <property type="entry name" value="NUCLEAR PORE COMPLEX PROTEIN NUP85"/>
    <property type="match status" value="1"/>
</dbReference>
<feature type="region of interest" description="Disordered" evidence="10">
    <location>
        <begin position="1"/>
        <end position="97"/>
    </location>
</feature>
<dbReference type="AlphaFoldDB" id="A0A3E2H7I9"/>
<evidence type="ECO:0000256" key="6">
    <source>
        <dbReference type="ARBA" id="ARBA00023010"/>
    </source>
</evidence>
<dbReference type="Proteomes" id="UP000258309">
    <property type="component" value="Unassembled WGS sequence"/>
</dbReference>
<comment type="function">
    <text evidence="9">Functions as a component of the nuclear pore complex (NPC).</text>
</comment>
<dbReference type="STRING" id="5539.A0A3E2H7I9"/>
<evidence type="ECO:0000256" key="5">
    <source>
        <dbReference type="ARBA" id="ARBA00022927"/>
    </source>
</evidence>
<dbReference type="OMA" id="YKPSPAC"/>
<reference evidence="11 12" key="1">
    <citation type="submission" date="2018-05" db="EMBL/GenBank/DDBJ databases">
        <title>Draft genome sequence of Scytalidium lignicola DSM 105466, a ubiquitous saprotrophic fungus.</title>
        <authorList>
            <person name="Buettner E."/>
            <person name="Gebauer A.M."/>
            <person name="Hofrichter M."/>
            <person name="Liers C."/>
            <person name="Kellner H."/>
        </authorList>
    </citation>
    <scope>NUCLEOTIDE SEQUENCE [LARGE SCALE GENOMIC DNA]</scope>
    <source>
        <strain evidence="11 12">DSM 105466</strain>
    </source>
</reference>
<dbReference type="GO" id="GO:0031080">
    <property type="term" value="C:nuclear pore outer ring"/>
    <property type="evidence" value="ECO:0007669"/>
    <property type="project" value="TreeGrafter"/>
</dbReference>
<dbReference type="EMBL" id="NCSJ02000130">
    <property type="protein sequence ID" value="RFU29359.1"/>
    <property type="molecule type" value="Genomic_DNA"/>
</dbReference>
<protein>
    <recommendedName>
        <fullName evidence="9">Nuclear pore complex protein Nup85</fullName>
    </recommendedName>
</protein>
<dbReference type="GO" id="GO:0006606">
    <property type="term" value="P:protein import into nucleus"/>
    <property type="evidence" value="ECO:0007669"/>
    <property type="project" value="TreeGrafter"/>
</dbReference>
<accession>A0A3E2H7I9</accession>
<dbReference type="GO" id="GO:0017056">
    <property type="term" value="F:structural constituent of nuclear pore"/>
    <property type="evidence" value="ECO:0007669"/>
    <property type="project" value="TreeGrafter"/>
</dbReference>
<keyword evidence="12" id="KW-1185">Reference proteome</keyword>
<evidence type="ECO:0000256" key="9">
    <source>
        <dbReference type="RuleBase" id="RU365073"/>
    </source>
</evidence>
<keyword evidence="9" id="KW-0472">Membrane</keyword>
<evidence type="ECO:0000313" key="12">
    <source>
        <dbReference type="Proteomes" id="UP000258309"/>
    </source>
</evidence>
<comment type="caution">
    <text evidence="11">The sequence shown here is derived from an EMBL/GenBank/DDBJ whole genome shotgun (WGS) entry which is preliminary data.</text>
</comment>
<keyword evidence="4 9" id="KW-0509">mRNA transport</keyword>
<feature type="region of interest" description="Disordered" evidence="10">
    <location>
        <begin position="161"/>
        <end position="185"/>
    </location>
</feature>
<evidence type="ECO:0000256" key="1">
    <source>
        <dbReference type="ARBA" id="ARBA00004567"/>
    </source>
</evidence>
<feature type="compositionally biased region" description="Low complexity" evidence="10">
    <location>
        <begin position="83"/>
        <end position="94"/>
    </location>
</feature>
<name>A0A3E2H7I9_SCYLI</name>
<dbReference type="PANTHER" id="PTHR13373">
    <property type="entry name" value="FROUNT PROTEIN-RELATED"/>
    <property type="match status" value="1"/>
</dbReference>
<comment type="subcellular location">
    <subcellularLocation>
        <location evidence="1 9">Nucleus</location>
        <location evidence="1 9">Nuclear pore complex</location>
    </subcellularLocation>
</comment>
<keyword evidence="7 9" id="KW-0906">Nuclear pore complex</keyword>
<dbReference type="Pfam" id="PF07575">
    <property type="entry name" value="Nucleopor_Nup85"/>
    <property type="match status" value="1"/>
</dbReference>
<dbReference type="OrthoDB" id="5422384at2759"/>
<keyword evidence="6 9" id="KW-0811">Translocation</keyword>
<feature type="non-terminal residue" evidence="11">
    <location>
        <position position="1077"/>
    </location>
</feature>
<organism evidence="11 12">
    <name type="scientific">Scytalidium lignicola</name>
    <name type="common">Hyphomycete</name>
    <dbReference type="NCBI Taxonomy" id="5539"/>
    <lineage>
        <taxon>Eukaryota</taxon>
        <taxon>Fungi</taxon>
        <taxon>Dikarya</taxon>
        <taxon>Ascomycota</taxon>
        <taxon>Pezizomycotina</taxon>
        <taxon>Leotiomycetes</taxon>
        <taxon>Leotiomycetes incertae sedis</taxon>
        <taxon>Scytalidium</taxon>
    </lineage>
</organism>
<sequence length="1077" mass="117498">MSGFQVPMSGSPLPSTPERRGHNGRNNFSFAASNLSTTPAGPPPSSARSFTPAEPPPPSIFGSSTFTGPEAIKPLSFTQQTGFNPSSQNSFSSPKLSPLRNFEGYSALPQRSNLSNEYGDFETGNQYQEEDTENSHYYDRQYGEENTDDVEEGYAEYMQDNMDYDQPYSPSTRTRSRSRLRGSGNKVGSDLLLTAPVSLGDSIGGGIPGLKSSLRSVPDQETQSTYAKIAKDLYTQMGSPNIEESGDLILDTEAAIMKLYHQGVGAGDDPEALQQALTVVPSELTRLWREYDKNTAAHNSEEYTAAIGPGGRASNFSKANFLATLLLQIHHPAMAEPRGFTQRPKPLPQIMLEWIDEFHDPYPSQFEEIQTHRPSPSNHRLFWDTILNGLLRGKVVAVVNLLQTAGWQHARTGLDDARDKSIITGYSSVALANVEKVIDAATEVLKLCPAVHGDWNIRGSDWTLFRLRISQALEELRQFAEAGDGDHAPSAYEAEGFGASAATSRSGTYSRIAKRAESRVPWNIYQNLLTLYGLVMGDSSAIIANAQDWCEATVGLLVWWDEGKNDRQLVLGQSRTSYHGSSKISDSEAYHRKLGRSFGLATAESTDFQVNTLNPIEVGLAAIFEGETEVVIGILRAWSGPVSSAVAEVASIGGWLPTSEPQNLITMGSLDQDDMDVLGITSSLEKTDGVKDRTLISYALELSRCGEFRSNPRRGRTIVVKEGWELAIAVLGRLDSAERTDGMVGKILESLPLDSTTTVDKLWRLLNQLGMDGQAERTAESYANGLKENTHNYGEALWYYALAHRTEMVKEVLNLLIARSLIYSTAYPQESELDEHLSNLLWSPKKSLTDLSRMDVDAAELVHKMLSGYATLRRFYQLRDGGAVKTPGSAARKSDAASALLAVIASSDDNIRGGLYDESRGAVVSVDYLLALLGEATVFVNQPHSTLKISQIETLLKSIEDIQTVGSRVYTACDVFFNAVIASTPGLKGSTPHDMLRKSTSNISGASSFSLVESSMVASQLKQSMSGSLSIGNVKRGWDWRSGLTANTSSADILRVLRLGLAKDLARARLAEADGRL</sequence>
<evidence type="ECO:0000256" key="10">
    <source>
        <dbReference type="SAM" id="MobiDB-lite"/>
    </source>
</evidence>
<evidence type="ECO:0000256" key="3">
    <source>
        <dbReference type="ARBA" id="ARBA00022448"/>
    </source>
</evidence>